<reference evidence="4" key="1">
    <citation type="submission" date="2019-11" db="EMBL/GenBank/DDBJ databases">
        <title>Genomic insights into an expanded diversity of filamentous marine cyanobacteria reveals the extraordinary biosynthetic potential of Moorea and Okeania.</title>
        <authorList>
            <person name="Ferreira Leao T."/>
            <person name="Wang M."/>
            <person name="Moss N."/>
            <person name="Da Silva R."/>
            <person name="Sanders J."/>
            <person name="Nurk S."/>
            <person name="Gurevich A."/>
            <person name="Humphrey G."/>
            <person name="Reher R."/>
            <person name="Zhu Q."/>
            <person name="Belda-Ferre P."/>
            <person name="Glukhov E."/>
            <person name="Rex R."/>
            <person name="Dorrestein P.C."/>
            <person name="Knight R."/>
            <person name="Pevzner P."/>
            <person name="Gerwick W.H."/>
            <person name="Gerwick L."/>
        </authorList>
    </citation>
    <scope>NUCLEOTIDE SEQUENCE</scope>
    <source>
        <strain evidence="4">SIO1C4</strain>
    </source>
</reference>
<feature type="non-terminal residue" evidence="4">
    <location>
        <position position="679"/>
    </location>
</feature>
<organism evidence="4">
    <name type="scientific">Symploca sp. SIO1C4</name>
    <dbReference type="NCBI Taxonomy" id="2607765"/>
    <lineage>
        <taxon>Bacteria</taxon>
        <taxon>Bacillati</taxon>
        <taxon>Cyanobacteriota</taxon>
        <taxon>Cyanophyceae</taxon>
        <taxon>Coleofasciculales</taxon>
        <taxon>Coleofasciculaceae</taxon>
        <taxon>Symploca</taxon>
    </lineage>
</organism>
<dbReference type="Pfam" id="PF13432">
    <property type="entry name" value="TPR_16"/>
    <property type="match status" value="3"/>
</dbReference>
<evidence type="ECO:0000256" key="1">
    <source>
        <dbReference type="ARBA" id="ARBA00022737"/>
    </source>
</evidence>
<dbReference type="SUPFAM" id="SSF48452">
    <property type="entry name" value="TPR-like"/>
    <property type="match status" value="1"/>
</dbReference>
<dbReference type="Gene3D" id="1.25.40.10">
    <property type="entry name" value="Tetratricopeptide repeat domain"/>
    <property type="match status" value="4"/>
</dbReference>
<dbReference type="Pfam" id="PF13181">
    <property type="entry name" value="TPR_8"/>
    <property type="match status" value="1"/>
</dbReference>
<keyword evidence="2 3" id="KW-0802">TPR repeat</keyword>
<dbReference type="AlphaFoldDB" id="A0A6B3N4E0"/>
<dbReference type="InterPro" id="IPR051685">
    <property type="entry name" value="Ycf3/AcsC/BcsC/TPR_MFPF"/>
</dbReference>
<sequence length="679" mass="78546">MLQFFSKPCRWIKGKFLSKPLPPPPPPPPEFSDLEYENLLLELLEEVAQGISWGKIEGFLIAKNINKKRLARWLQEFGKRWLAQPELHQELAQRLLLLAEIATGELETVARVLAEGLLMSQPSEVNTEYVSRNEQELADLQALLDKFIEQYQRQDYQGALDTVNLAIERYPNDYIAWNDRGAVLSDLGRKKEAIDSYNQALKFKYDYYLAWYNRGSTLSDLGRKKEAIASYNQALKFKYDYYIVWNSLGTALSDLGRKEEAIDSYNQALKFKYDDYVAWNNRGNVLLDLGRKEEAIDSYNQALKFKYDYYVAWRNRGIVLSDLGRKKEAIDSCQQALKFKHDYYAAWNSLGTALSDLGRKKEAIASYNQALKFKYDYYLAWYNRGSTLLDLQKEEEAILSCDQALKFKYDYYNDWIGRGVAAEKSPGYNPFQQQQFVELFRLEVSNAPQILIPILKSTNSEQILNQFQNSLNNSTELLLNTFANLDAPELITQIQKPPSPELSQVILKSPPPELFNFIQQPLSEEVATQLAQDLFSHPPRFNPQLNQRGYEGAIASFQAELDKAIRLETHPEGWGKLHHTIGKEHYFQGRKNTKPYSFWRKAETSYKTALKIPESSQFEELRLEIIQDLIRVSIDLGEVEQAQELQRIGTSLLQRILADSKRTERQKQKLALKSSIFDQ</sequence>
<dbReference type="InterPro" id="IPR011990">
    <property type="entry name" value="TPR-like_helical_dom_sf"/>
</dbReference>
<evidence type="ECO:0000256" key="2">
    <source>
        <dbReference type="ARBA" id="ARBA00022803"/>
    </source>
</evidence>
<accession>A0A6B3N4E0</accession>
<proteinExistence type="predicted"/>
<evidence type="ECO:0000256" key="3">
    <source>
        <dbReference type="PROSITE-ProRule" id="PRU00339"/>
    </source>
</evidence>
<evidence type="ECO:0000313" key="4">
    <source>
        <dbReference type="EMBL" id="NER28566.1"/>
    </source>
</evidence>
<dbReference type="PANTHER" id="PTHR44943">
    <property type="entry name" value="CELLULOSE SYNTHASE OPERON PROTEIN C"/>
    <property type="match status" value="1"/>
</dbReference>
<dbReference type="InterPro" id="IPR019734">
    <property type="entry name" value="TPR_rpt"/>
</dbReference>
<dbReference type="PROSITE" id="PS50005">
    <property type="entry name" value="TPR"/>
    <property type="match status" value="5"/>
</dbReference>
<protein>
    <submittedName>
        <fullName evidence="4">Tetratricopeptide repeat protein</fullName>
    </submittedName>
</protein>
<feature type="repeat" description="TPR" evidence="3">
    <location>
        <begin position="242"/>
        <end position="275"/>
    </location>
</feature>
<dbReference type="EMBL" id="JAAHFQ010000231">
    <property type="protein sequence ID" value="NER28566.1"/>
    <property type="molecule type" value="Genomic_DNA"/>
</dbReference>
<comment type="caution">
    <text evidence="4">The sequence shown here is derived from an EMBL/GenBank/DDBJ whole genome shotgun (WGS) entry which is preliminary data.</text>
</comment>
<name>A0A6B3N4E0_9CYAN</name>
<dbReference type="PANTHER" id="PTHR44943:SF8">
    <property type="entry name" value="TPR REPEAT-CONTAINING PROTEIN MJ0263"/>
    <property type="match status" value="1"/>
</dbReference>
<feature type="repeat" description="TPR" evidence="3">
    <location>
        <begin position="276"/>
        <end position="309"/>
    </location>
</feature>
<keyword evidence="1" id="KW-0677">Repeat</keyword>
<feature type="repeat" description="TPR" evidence="3">
    <location>
        <begin position="174"/>
        <end position="207"/>
    </location>
</feature>
<feature type="repeat" description="TPR" evidence="3">
    <location>
        <begin position="208"/>
        <end position="241"/>
    </location>
</feature>
<dbReference type="SMART" id="SM00028">
    <property type="entry name" value="TPR"/>
    <property type="match status" value="8"/>
</dbReference>
<gene>
    <name evidence="4" type="ORF">F6J89_13265</name>
</gene>
<feature type="repeat" description="TPR" evidence="3">
    <location>
        <begin position="344"/>
        <end position="377"/>
    </location>
</feature>